<dbReference type="PANTHER" id="PTHR43877">
    <property type="entry name" value="AMINOALKYLPHOSPHONATE N-ACETYLTRANSFERASE-RELATED-RELATED"/>
    <property type="match status" value="1"/>
</dbReference>
<dbReference type="InterPro" id="IPR000182">
    <property type="entry name" value="GNAT_dom"/>
</dbReference>
<proteinExistence type="predicted"/>
<keyword evidence="2" id="KW-0012">Acyltransferase</keyword>
<protein>
    <submittedName>
        <fullName evidence="4">Predicted N-acetyltransferase YhbS</fullName>
    </submittedName>
</protein>
<keyword evidence="1 4" id="KW-0808">Transferase</keyword>
<reference evidence="4 5" key="1">
    <citation type="submission" date="2016-10" db="EMBL/GenBank/DDBJ databases">
        <authorList>
            <person name="de Groot N.N."/>
        </authorList>
    </citation>
    <scope>NUCLEOTIDE SEQUENCE [LARGE SCALE GENOMIC DNA]</scope>
    <source>
        <strain evidence="4 5">DSM 20678</strain>
    </source>
</reference>
<dbReference type="OrthoDB" id="2111574at2"/>
<dbReference type="CDD" id="cd04301">
    <property type="entry name" value="NAT_SF"/>
    <property type="match status" value="1"/>
</dbReference>
<dbReference type="Gene3D" id="3.40.630.30">
    <property type="match status" value="1"/>
</dbReference>
<accession>A0A1I5UHU9</accession>
<dbReference type="Pfam" id="PF00583">
    <property type="entry name" value="Acetyltransf_1"/>
    <property type="match status" value="1"/>
</dbReference>
<dbReference type="Proteomes" id="UP000198577">
    <property type="component" value="Unassembled WGS sequence"/>
</dbReference>
<dbReference type="STRING" id="937334.SAMN05444406_10731"/>
<dbReference type="RefSeq" id="WP_025747528.1">
    <property type="nucleotide sequence ID" value="NZ_FOXR01000007.1"/>
</dbReference>
<sequence length="174" mass="19532">MDLVIKKASEQDVFAIHEIVQEAFKEYARELGLPDKVSALKETPHIILEEMRKKTIFIAFLDGQPVGTIRLEVLPPGKVGYISRFGVRPQVQNCGVGKALIRAVEEEAKKLGLRVLTLHTASKMTSLVRFYYGMGFYIHSTSTDRGYIRALLCKELEQCDALDLNSELNAAYAK</sequence>
<dbReference type="EMBL" id="FOXR01000007">
    <property type="protein sequence ID" value="SFP94627.1"/>
    <property type="molecule type" value="Genomic_DNA"/>
</dbReference>
<keyword evidence="5" id="KW-1185">Reference proteome</keyword>
<name>A0A1I5UHU9_9FIRM</name>
<dbReference type="PROSITE" id="PS51186">
    <property type="entry name" value="GNAT"/>
    <property type="match status" value="1"/>
</dbReference>
<gene>
    <name evidence="4" type="ORF">SAMN05444406_10731</name>
</gene>
<evidence type="ECO:0000313" key="4">
    <source>
        <dbReference type="EMBL" id="SFP94627.1"/>
    </source>
</evidence>
<evidence type="ECO:0000313" key="5">
    <source>
        <dbReference type="Proteomes" id="UP000198577"/>
    </source>
</evidence>
<evidence type="ECO:0000256" key="1">
    <source>
        <dbReference type="ARBA" id="ARBA00022679"/>
    </source>
</evidence>
<dbReference type="AlphaFoldDB" id="A0A1I5UHU9"/>
<dbReference type="InterPro" id="IPR016181">
    <property type="entry name" value="Acyl_CoA_acyltransferase"/>
</dbReference>
<dbReference type="InterPro" id="IPR050832">
    <property type="entry name" value="Bact_Acetyltransf"/>
</dbReference>
<feature type="domain" description="N-acetyltransferase" evidence="3">
    <location>
        <begin position="3"/>
        <end position="157"/>
    </location>
</feature>
<organism evidence="4 5">
    <name type="scientific">Caldicoprobacter faecalis</name>
    <dbReference type="NCBI Taxonomy" id="937334"/>
    <lineage>
        <taxon>Bacteria</taxon>
        <taxon>Bacillati</taxon>
        <taxon>Bacillota</taxon>
        <taxon>Clostridia</taxon>
        <taxon>Caldicoprobacterales</taxon>
        <taxon>Caldicoprobacteraceae</taxon>
        <taxon>Caldicoprobacter</taxon>
    </lineage>
</organism>
<dbReference type="SUPFAM" id="SSF55729">
    <property type="entry name" value="Acyl-CoA N-acyltransferases (Nat)"/>
    <property type="match status" value="1"/>
</dbReference>
<dbReference type="GO" id="GO:0016747">
    <property type="term" value="F:acyltransferase activity, transferring groups other than amino-acyl groups"/>
    <property type="evidence" value="ECO:0007669"/>
    <property type="project" value="InterPro"/>
</dbReference>
<evidence type="ECO:0000259" key="3">
    <source>
        <dbReference type="PROSITE" id="PS51186"/>
    </source>
</evidence>
<evidence type="ECO:0000256" key="2">
    <source>
        <dbReference type="ARBA" id="ARBA00023315"/>
    </source>
</evidence>